<dbReference type="AlphaFoldDB" id="A0A194VX04"/>
<dbReference type="Pfam" id="PF20684">
    <property type="entry name" value="Fung_rhodopsin"/>
    <property type="match status" value="1"/>
</dbReference>
<reference evidence="9" key="1">
    <citation type="submission" date="2014-12" db="EMBL/GenBank/DDBJ databases">
        <title>Genome Sequence of Valsa Canker Pathogens Uncovers a Specific Adaption of Colonization on Woody Bark.</title>
        <authorList>
            <person name="Yin Z."/>
            <person name="Liu H."/>
            <person name="Gao X."/>
            <person name="Li Z."/>
            <person name="Song N."/>
            <person name="Ke X."/>
            <person name="Dai Q."/>
            <person name="Wu Y."/>
            <person name="Sun Y."/>
            <person name="Xu J.-R."/>
            <person name="Kang Z.K."/>
            <person name="Wang L."/>
            <person name="Huang L."/>
        </authorList>
    </citation>
    <scope>NUCLEOTIDE SEQUENCE [LARGE SCALE GENOMIC DNA]</scope>
    <source>
        <strain evidence="9">03-8</strain>
    </source>
</reference>
<evidence type="ECO:0000259" key="8">
    <source>
        <dbReference type="Pfam" id="PF20684"/>
    </source>
</evidence>
<evidence type="ECO:0000256" key="2">
    <source>
        <dbReference type="ARBA" id="ARBA00022692"/>
    </source>
</evidence>
<dbReference type="OrthoDB" id="5329176at2759"/>
<evidence type="ECO:0000256" key="6">
    <source>
        <dbReference type="SAM" id="MobiDB-lite"/>
    </source>
</evidence>
<accession>A0A194VX04</accession>
<dbReference type="PANTHER" id="PTHR33048">
    <property type="entry name" value="PTH11-LIKE INTEGRAL MEMBRANE PROTEIN (AFU_ORTHOLOGUE AFUA_5G11245)"/>
    <property type="match status" value="1"/>
</dbReference>
<feature type="transmembrane region" description="Helical" evidence="7">
    <location>
        <begin position="126"/>
        <end position="152"/>
    </location>
</feature>
<feature type="transmembrane region" description="Helical" evidence="7">
    <location>
        <begin position="12"/>
        <end position="34"/>
    </location>
</feature>
<organism evidence="9 10">
    <name type="scientific">Cytospora mali</name>
    <name type="common">Apple Valsa canker fungus</name>
    <name type="synonym">Valsa mali</name>
    <dbReference type="NCBI Taxonomy" id="578113"/>
    <lineage>
        <taxon>Eukaryota</taxon>
        <taxon>Fungi</taxon>
        <taxon>Dikarya</taxon>
        <taxon>Ascomycota</taxon>
        <taxon>Pezizomycotina</taxon>
        <taxon>Sordariomycetes</taxon>
        <taxon>Sordariomycetidae</taxon>
        <taxon>Diaporthales</taxon>
        <taxon>Cytosporaceae</taxon>
        <taxon>Cytospora</taxon>
    </lineage>
</organism>
<feature type="transmembrane region" description="Helical" evidence="7">
    <location>
        <begin position="208"/>
        <end position="229"/>
    </location>
</feature>
<dbReference type="PANTHER" id="PTHR33048:SF57">
    <property type="entry name" value="INTEGRAL MEMBRANE PROTEIN-RELATED"/>
    <property type="match status" value="1"/>
</dbReference>
<name>A0A194VX04_CYTMA</name>
<feature type="region of interest" description="Disordered" evidence="6">
    <location>
        <begin position="309"/>
        <end position="328"/>
    </location>
</feature>
<keyword evidence="2 7" id="KW-0812">Transmembrane</keyword>
<proteinExistence type="inferred from homology"/>
<feature type="transmembrane region" description="Helical" evidence="7">
    <location>
        <begin position="91"/>
        <end position="114"/>
    </location>
</feature>
<keyword evidence="3 7" id="KW-1133">Transmembrane helix</keyword>
<feature type="transmembrane region" description="Helical" evidence="7">
    <location>
        <begin position="172"/>
        <end position="196"/>
    </location>
</feature>
<gene>
    <name evidence="9" type="ORF">VM1G_03718</name>
</gene>
<feature type="domain" description="Rhodopsin" evidence="8">
    <location>
        <begin position="30"/>
        <end position="270"/>
    </location>
</feature>
<keyword evidence="10" id="KW-1185">Reference proteome</keyword>
<evidence type="ECO:0000313" key="10">
    <source>
        <dbReference type="Proteomes" id="UP000078559"/>
    </source>
</evidence>
<evidence type="ECO:0000256" key="4">
    <source>
        <dbReference type="ARBA" id="ARBA00023136"/>
    </source>
</evidence>
<dbReference type="InterPro" id="IPR049326">
    <property type="entry name" value="Rhodopsin_dom_fungi"/>
</dbReference>
<sequence length="348" mass="38161">MIFPVERSDQKAVLICAIIFSILPMIAVGLRLLARRMSNRKIDASDYLIIAACINVIGYQGLNMASVLAAGGGYHVTELATRFGVQSGPKLFIQLMLAQQVVWATSLAFTKISILTLYSRVFSVSYFVVASRVTAVVIVLWMLVVILGSFLICQPVAYNWDQSINGHCGSSVTLWLSHGVLNIVTDLIVLMLPMPYIYSLEMALYKKLVLMVTFSLGLLVVIISAIRLYSLVHVDMADVTYTVLMPILWSALEPCLAIPLACVPLLRPLLGGRYSPTGTAKFGPPTVKARTVTQKRKRNFDRLEDETSITQLAGSSGRRSIGDENADTEVELGTLSVKDVSKVKEQEA</sequence>
<feature type="compositionally biased region" description="Polar residues" evidence="6">
    <location>
        <begin position="309"/>
        <end position="318"/>
    </location>
</feature>
<comment type="subcellular location">
    <subcellularLocation>
        <location evidence="1">Membrane</location>
        <topology evidence="1">Multi-pass membrane protein</topology>
    </subcellularLocation>
</comment>
<evidence type="ECO:0000256" key="1">
    <source>
        <dbReference type="ARBA" id="ARBA00004141"/>
    </source>
</evidence>
<protein>
    <recommendedName>
        <fullName evidence="8">Rhodopsin domain-containing protein</fullName>
    </recommendedName>
</protein>
<dbReference type="Proteomes" id="UP000078559">
    <property type="component" value="Chromosome 4"/>
</dbReference>
<dbReference type="GO" id="GO:0016020">
    <property type="term" value="C:membrane"/>
    <property type="evidence" value="ECO:0007669"/>
    <property type="project" value="UniProtKB-SubCell"/>
</dbReference>
<evidence type="ECO:0000256" key="5">
    <source>
        <dbReference type="ARBA" id="ARBA00038359"/>
    </source>
</evidence>
<keyword evidence="4 7" id="KW-0472">Membrane</keyword>
<comment type="similarity">
    <text evidence="5">Belongs to the SAT4 family.</text>
</comment>
<evidence type="ECO:0000313" key="9">
    <source>
        <dbReference type="EMBL" id="KUI68340.1"/>
    </source>
</evidence>
<feature type="transmembrane region" description="Helical" evidence="7">
    <location>
        <begin position="46"/>
        <end position="71"/>
    </location>
</feature>
<evidence type="ECO:0000256" key="3">
    <source>
        <dbReference type="ARBA" id="ARBA00022989"/>
    </source>
</evidence>
<evidence type="ECO:0000256" key="7">
    <source>
        <dbReference type="SAM" id="Phobius"/>
    </source>
</evidence>
<feature type="transmembrane region" description="Helical" evidence="7">
    <location>
        <begin position="241"/>
        <end position="266"/>
    </location>
</feature>
<dbReference type="InterPro" id="IPR052337">
    <property type="entry name" value="SAT4-like"/>
</dbReference>
<dbReference type="EMBL" id="CM003101">
    <property type="protein sequence ID" value="KUI68340.1"/>
    <property type="molecule type" value="Genomic_DNA"/>
</dbReference>